<name>A7ENX7_SCLS1</name>
<dbReference type="InParanoid" id="A7ENX7"/>
<dbReference type="AlphaFoldDB" id="A7ENX7"/>
<dbReference type="KEGG" id="ssl:SS1G_07026"/>
<proteinExistence type="predicted"/>
<evidence type="ECO:0000313" key="1">
    <source>
        <dbReference type="EMBL" id="EDO04543.1"/>
    </source>
</evidence>
<dbReference type="EMBL" id="CH476629">
    <property type="protein sequence ID" value="EDO04543.1"/>
    <property type="molecule type" value="Genomic_DNA"/>
</dbReference>
<sequence>MSLDSNVVIFIIYKILEDGNKSLILEQMFSASYSDLALTCLT</sequence>
<evidence type="ECO:0000313" key="2">
    <source>
        <dbReference type="Proteomes" id="UP000001312"/>
    </source>
</evidence>
<accession>A7ENX7</accession>
<dbReference type="Proteomes" id="UP000001312">
    <property type="component" value="Unassembled WGS sequence"/>
</dbReference>
<gene>
    <name evidence="1" type="ORF">SS1G_07026</name>
</gene>
<dbReference type="RefSeq" id="XP_001591580.1">
    <property type="nucleotide sequence ID" value="XM_001591530.1"/>
</dbReference>
<keyword evidence="2" id="KW-1185">Reference proteome</keyword>
<dbReference type="HOGENOM" id="CLU_3260820_0_0_1"/>
<protein>
    <submittedName>
        <fullName evidence="1">Uncharacterized protein</fullName>
    </submittedName>
</protein>
<dbReference type="GeneID" id="5487732"/>
<organism evidence="1 2">
    <name type="scientific">Sclerotinia sclerotiorum (strain ATCC 18683 / 1980 / Ss-1)</name>
    <name type="common">White mold</name>
    <name type="synonym">Whetzelinia sclerotiorum</name>
    <dbReference type="NCBI Taxonomy" id="665079"/>
    <lineage>
        <taxon>Eukaryota</taxon>
        <taxon>Fungi</taxon>
        <taxon>Dikarya</taxon>
        <taxon>Ascomycota</taxon>
        <taxon>Pezizomycotina</taxon>
        <taxon>Leotiomycetes</taxon>
        <taxon>Helotiales</taxon>
        <taxon>Sclerotiniaceae</taxon>
        <taxon>Sclerotinia</taxon>
    </lineage>
</organism>
<reference evidence="2" key="1">
    <citation type="journal article" date="2011" name="PLoS Genet.">
        <title>Genomic analysis of the necrotrophic fungal pathogens Sclerotinia sclerotiorum and Botrytis cinerea.</title>
        <authorList>
            <person name="Amselem J."/>
            <person name="Cuomo C.A."/>
            <person name="van Kan J.A."/>
            <person name="Viaud M."/>
            <person name="Benito E.P."/>
            <person name="Couloux A."/>
            <person name="Coutinho P.M."/>
            <person name="de Vries R.P."/>
            <person name="Dyer P.S."/>
            <person name="Fillinger S."/>
            <person name="Fournier E."/>
            <person name="Gout L."/>
            <person name="Hahn M."/>
            <person name="Kohn L."/>
            <person name="Lapalu N."/>
            <person name="Plummer K.M."/>
            <person name="Pradier J.M."/>
            <person name="Quevillon E."/>
            <person name="Sharon A."/>
            <person name="Simon A."/>
            <person name="ten Have A."/>
            <person name="Tudzynski B."/>
            <person name="Tudzynski P."/>
            <person name="Wincker P."/>
            <person name="Andrew M."/>
            <person name="Anthouard V."/>
            <person name="Beever R.E."/>
            <person name="Beffa R."/>
            <person name="Benoit I."/>
            <person name="Bouzid O."/>
            <person name="Brault B."/>
            <person name="Chen Z."/>
            <person name="Choquer M."/>
            <person name="Collemare J."/>
            <person name="Cotton P."/>
            <person name="Danchin E.G."/>
            <person name="Da Silva C."/>
            <person name="Gautier A."/>
            <person name="Giraud C."/>
            <person name="Giraud T."/>
            <person name="Gonzalez C."/>
            <person name="Grossetete S."/>
            <person name="Guldener U."/>
            <person name="Henrissat B."/>
            <person name="Howlett B.J."/>
            <person name="Kodira C."/>
            <person name="Kretschmer M."/>
            <person name="Lappartient A."/>
            <person name="Leroch M."/>
            <person name="Levis C."/>
            <person name="Mauceli E."/>
            <person name="Neuveglise C."/>
            <person name="Oeser B."/>
            <person name="Pearson M."/>
            <person name="Poulain J."/>
            <person name="Poussereau N."/>
            <person name="Quesneville H."/>
            <person name="Rascle C."/>
            <person name="Schumacher J."/>
            <person name="Segurens B."/>
            <person name="Sexton A."/>
            <person name="Silva E."/>
            <person name="Sirven C."/>
            <person name="Soanes D.M."/>
            <person name="Talbot N.J."/>
            <person name="Templeton M."/>
            <person name="Yandava C."/>
            <person name="Yarden O."/>
            <person name="Zeng Q."/>
            <person name="Rollins J.A."/>
            <person name="Lebrun M.H."/>
            <person name="Dickman M."/>
        </authorList>
    </citation>
    <scope>NUCLEOTIDE SEQUENCE [LARGE SCALE GENOMIC DNA]</scope>
    <source>
        <strain evidence="2">ATCC 18683 / 1980 / Ss-1</strain>
    </source>
</reference>